<dbReference type="InterPro" id="IPR035093">
    <property type="entry name" value="RelE/ParE_toxin_dom_sf"/>
</dbReference>
<dbReference type="EMBL" id="MFLF01000020">
    <property type="protein sequence ID" value="OGG59164.1"/>
    <property type="molecule type" value="Genomic_DNA"/>
</dbReference>
<accession>A0A1F6DCM1</accession>
<evidence type="ECO:0000256" key="1">
    <source>
        <dbReference type="ARBA" id="ARBA00022649"/>
    </source>
</evidence>
<dbReference type="NCBIfam" id="TIGR02385">
    <property type="entry name" value="RelE_StbE"/>
    <property type="match status" value="1"/>
</dbReference>
<dbReference type="Gene3D" id="3.30.2310.20">
    <property type="entry name" value="RelE-like"/>
    <property type="match status" value="1"/>
</dbReference>
<name>A0A1F6DCM1_9BACT</name>
<dbReference type="Proteomes" id="UP000178794">
    <property type="component" value="Unassembled WGS sequence"/>
</dbReference>
<evidence type="ECO:0000313" key="3">
    <source>
        <dbReference type="Proteomes" id="UP000178794"/>
    </source>
</evidence>
<evidence type="ECO:0008006" key="4">
    <source>
        <dbReference type="Google" id="ProtNLM"/>
    </source>
</evidence>
<comment type="caution">
    <text evidence="2">The sequence shown here is derived from an EMBL/GenBank/DDBJ whole genome shotgun (WGS) entry which is preliminary data.</text>
</comment>
<reference evidence="2 3" key="1">
    <citation type="journal article" date="2016" name="Nat. Commun.">
        <title>Thousands of microbial genomes shed light on interconnected biogeochemical processes in an aquifer system.</title>
        <authorList>
            <person name="Anantharaman K."/>
            <person name="Brown C.T."/>
            <person name="Hug L.A."/>
            <person name="Sharon I."/>
            <person name="Castelle C.J."/>
            <person name="Probst A.J."/>
            <person name="Thomas B.C."/>
            <person name="Singh A."/>
            <person name="Wilkins M.J."/>
            <person name="Karaoz U."/>
            <person name="Brodie E.L."/>
            <person name="Williams K.H."/>
            <person name="Hubbard S.S."/>
            <person name="Banfield J.F."/>
        </authorList>
    </citation>
    <scope>NUCLEOTIDE SEQUENCE [LARGE SCALE GENOMIC DNA]</scope>
</reference>
<organism evidence="2 3">
    <name type="scientific">Candidatus Kaiserbacteria bacterium RIFCSPHIGHO2_02_FULL_50_50</name>
    <dbReference type="NCBI Taxonomy" id="1798492"/>
    <lineage>
        <taxon>Bacteria</taxon>
        <taxon>Candidatus Kaiseribacteriota</taxon>
    </lineage>
</organism>
<keyword evidence="1" id="KW-1277">Toxin-antitoxin system</keyword>
<dbReference type="AlphaFoldDB" id="A0A1F6DCM1"/>
<dbReference type="InterPro" id="IPR004386">
    <property type="entry name" value="Toxin_YafQ-like"/>
</dbReference>
<proteinExistence type="predicted"/>
<dbReference type="Pfam" id="PF15738">
    <property type="entry name" value="YafQ_toxin"/>
    <property type="match status" value="1"/>
</dbReference>
<dbReference type="InterPro" id="IPR007712">
    <property type="entry name" value="RelE/ParE_toxin"/>
</dbReference>
<dbReference type="STRING" id="1798492.A3C89_02035"/>
<evidence type="ECO:0000313" key="2">
    <source>
        <dbReference type="EMBL" id="OGG59164.1"/>
    </source>
</evidence>
<sequence>MFKKQRKTVQEKFTERLEVFVCDPHCEILKNHALRGEWRPCRSINITGDIRAVYEEISEGQYEFVAIGSHSELYS</sequence>
<dbReference type="SUPFAM" id="SSF143011">
    <property type="entry name" value="RelE-like"/>
    <property type="match status" value="1"/>
</dbReference>
<protein>
    <recommendedName>
        <fullName evidence="4">Toxin YoeB</fullName>
    </recommendedName>
</protein>
<gene>
    <name evidence="2" type="ORF">A3C89_02035</name>
</gene>